<gene>
    <name evidence="2" type="ORF">SAMN03097721_02656</name>
</gene>
<proteinExistence type="predicted"/>
<dbReference type="Proteomes" id="UP000182665">
    <property type="component" value="Unassembled WGS sequence"/>
</dbReference>
<evidence type="ECO:0000313" key="2">
    <source>
        <dbReference type="EMBL" id="SFZ79294.1"/>
    </source>
</evidence>
<reference evidence="2 3" key="1">
    <citation type="submission" date="2016-11" db="EMBL/GenBank/DDBJ databases">
        <authorList>
            <person name="Varghese N."/>
            <person name="Submissions S."/>
        </authorList>
    </citation>
    <scope>NUCLEOTIDE SEQUENCE [LARGE SCALE GENOMIC DNA]</scope>
    <source>
        <strain evidence="2 3">NFIX07</strain>
    </source>
</reference>
<protein>
    <submittedName>
        <fullName evidence="2">Uncharacterized protein</fullName>
    </submittedName>
</protein>
<comment type="caution">
    <text evidence="2">The sequence shown here is derived from an EMBL/GenBank/DDBJ whole genome shotgun (WGS) entry which is preliminary data.</text>
</comment>
<organism evidence="2 3">
    <name type="scientific">Staphylococcus pasteuri</name>
    <dbReference type="NCBI Taxonomy" id="45972"/>
    <lineage>
        <taxon>Bacteria</taxon>
        <taxon>Bacillati</taxon>
        <taxon>Bacillota</taxon>
        <taxon>Bacilli</taxon>
        <taxon>Bacillales</taxon>
        <taxon>Staphylococcaceae</taxon>
        <taxon>Staphylococcus</taxon>
    </lineage>
</organism>
<feature type="compositionally biased region" description="Basic residues" evidence="1">
    <location>
        <begin position="50"/>
        <end position="59"/>
    </location>
</feature>
<keyword evidence="3" id="KW-1185">Reference proteome</keyword>
<name>A0ABY1H9M7_9STAP</name>
<accession>A0ABY1H9M7</accession>
<evidence type="ECO:0000313" key="3">
    <source>
        <dbReference type="Proteomes" id="UP000182665"/>
    </source>
</evidence>
<evidence type="ECO:0000256" key="1">
    <source>
        <dbReference type="SAM" id="MobiDB-lite"/>
    </source>
</evidence>
<dbReference type="RefSeq" id="WP_002467291.1">
    <property type="nucleotide sequence ID" value="NZ_FPKT01000021.1"/>
</dbReference>
<feature type="region of interest" description="Disordered" evidence="1">
    <location>
        <begin position="33"/>
        <end position="59"/>
    </location>
</feature>
<dbReference type="EMBL" id="FPKT01000021">
    <property type="protein sequence ID" value="SFZ79294.1"/>
    <property type="molecule type" value="Genomic_DNA"/>
</dbReference>
<sequence length="151" mass="16213">MKKSIQKTGKVLLATSIVLTTFSVGSIGFNHDNQAQAKGHENPTNPKPPKNSKIKTVKAHYSKKQVKKINDKLSTPSGGVATAFNYFLDTTTSIVAPELGASKTAVDIGSAQWKKTYAKHFKAAAKKGTGLTITYKVDVKNRTLEGVSFSS</sequence>